<dbReference type="Pfam" id="PF01351">
    <property type="entry name" value="RNase_HII"/>
    <property type="match status" value="1"/>
</dbReference>
<dbReference type="EC" id="3.1.26.4" evidence="6 14"/>
<name>A0A840PZ10_URETH</name>
<dbReference type="NCBIfam" id="NF000595">
    <property type="entry name" value="PRK00015.1-3"/>
    <property type="match status" value="1"/>
</dbReference>
<comment type="cofactor">
    <cofactor evidence="2">
        <name>Mg(2+)</name>
        <dbReference type="ChEBI" id="CHEBI:18420"/>
    </cofactor>
</comment>
<feature type="domain" description="RNase H type-2" evidence="17">
    <location>
        <begin position="69"/>
        <end position="258"/>
    </location>
</feature>
<dbReference type="PANTHER" id="PTHR10954">
    <property type="entry name" value="RIBONUCLEASE H2 SUBUNIT A"/>
    <property type="match status" value="1"/>
</dbReference>
<dbReference type="PANTHER" id="PTHR10954:SF18">
    <property type="entry name" value="RIBONUCLEASE HII"/>
    <property type="match status" value="1"/>
</dbReference>
<dbReference type="Gene3D" id="3.30.420.10">
    <property type="entry name" value="Ribonuclease H-like superfamily/Ribonuclease H"/>
    <property type="match status" value="1"/>
</dbReference>
<protein>
    <recommendedName>
        <fullName evidence="7 14">Ribonuclease HII</fullName>
        <shortName evidence="14">RNase HII</shortName>
        <ecNumber evidence="6 14">3.1.26.4</ecNumber>
    </recommendedName>
</protein>
<dbReference type="CDD" id="cd07182">
    <property type="entry name" value="RNase_HII_bacteria_HII_like"/>
    <property type="match status" value="1"/>
</dbReference>
<dbReference type="InterPro" id="IPR024567">
    <property type="entry name" value="RNase_HII/HIII_dom"/>
</dbReference>
<comment type="catalytic activity">
    <reaction evidence="1 14 15 16">
        <text>Endonucleolytic cleavage to 5'-phosphomonoester.</text>
        <dbReference type="EC" id="3.1.26.4"/>
    </reaction>
</comment>
<keyword evidence="10 14" id="KW-0479">Metal-binding</keyword>
<dbReference type="GO" id="GO:0006298">
    <property type="term" value="P:mismatch repair"/>
    <property type="evidence" value="ECO:0007669"/>
    <property type="project" value="TreeGrafter"/>
</dbReference>
<evidence type="ECO:0000256" key="8">
    <source>
        <dbReference type="ARBA" id="ARBA00022490"/>
    </source>
</evidence>
<evidence type="ECO:0000256" key="6">
    <source>
        <dbReference type="ARBA" id="ARBA00012180"/>
    </source>
</evidence>
<dbReference type="InterPro" id="IPR036397">
    <property type="entry name" value="RNaseH_sf"/>
</dbReference>
<dbReference type="GO" id="GO:0003723">
    <property type="term" value="F:RNA binding"/>
    <property type="evidence" value="ECO:0007669"/>
    <property type="project" value="UniProtKB-UniRule"/>
</dbReference>
<dbReference type="GO" id="GO:0004523">
    <property type="term" value="F:RNA-DNA hybrid ribonuclease activity"/>
    <property type="evidence" value="ECO:0007669"/>
    <property type="project" value="UniProtKB-UniRule"/>
</dbReference>
<evidence type="ECO:0000256" key="16">
    <source>
        <dbReference type="RuleBase" id="RU003515"/>
    </source>
</evidence>
<dbReference type="EMBL" id="JACHGZ010000031">
    <property type="protein sequence ID" value="MBB5149882.1"/>
    <property type="molecule type" value="Genomic_DNA"/>
</dbReference>
<evidence type="ECO:0000256" key="10">
    <source>
        <dbReference type="ARBA" id="ARBA00022723"/>
    </source>
</evidence>
<comment type="caution">
    <text evidence="18">The sequence shown here is derived from an EMBL/GenBank/DDBJ whole genome shotgun (WGS) entry which is preliminary data.</text>
</comment>
<dbReference type="InterPro" id="IPR001352">
    <property type="entry name" value="RNase_HII/HIII"/>
</dbReference>
<comment type="similarity">
    <text evidence="5 14 16">Belongs to the RNase HII family.</text>
</comment>
<evidence type="ECO:0000256" key="11">
    <source>
        <dbReference type="ARBA" id="ARBA00022759"/>
    </source>
</evidence>
<evidence type="ECO:0000256" key="12">
    <source>
        <dbReference type="ARBA" id="ARBA00022801"/>
    </source>
</evidence>
<dbReference type="GO" id="GO:0030145">
    <property type="term" value="F:manganese ion binding"/>
    <property type="evidence" value="ECO:0007669"/>
    <property type="project" value="UniProtKB-UniRule"/>
</dbReference>
<reference evidence="18 19" key="1">
    <citation type="submission" date="2020-08" db="EMBL/GenBank/DDBJ databases">
        <title>Genomic Encyclopedia of Type Strains, Phase IV (KMG-IV): sequencing the most valuable type-strain genomes for metagenomic binning, comparative biology and taxonomic classification.</title>
        <authorList>
            <person name="Goeker M."/>
        </authorList>
    </citation>
    <scope>NUCLEOTIDE SEQUENCE [LARGE SCALE GENOMIC DNA]</scope>
    <source>
        <strain evidence="18 19">DSM 10633</strain>
    </source>
</reference>
<comment type="cofactor">
    <cofactor evidence="14 15">
        <name>Mn(2+)</name>
        <dbReference type="ChEBI" id="CHEBI:29035"/>
    </cofactor>
    <cofactor evidence="14 15">
        <name>Mg(2+)</name>
        <dbReference type="ChEBI" id="CHEBI:18420"/>
    </cofactor>
    <text evidence="14 15">Manganese or magnesium. Binds 1 divalent metal ion per monomer in the absence of substrate. May bind a second metal ion after substrate binding.</text>
</comment>
<keyword evidence="13 14" id="KW-0464">Manganese</keyword>
<evidence type="ECO:0000256" key="1">
    <source>
        <dbReference type="ARBA" id="ARBA00000077"/>
    </source>
</evidence>
<dbReference type="GO" id="GO:0043137">
    <property type="term" value="P:DNA replication, removal of RNA primer"/>
    <property type="evidence" value="ECO:0007669"/>
    <property type="project" value="TreeGrafter"/>
</dbReference>
<dbReference type="FunFam" id="3.30.420.10:FF:000006">
    <property type="entry name" value="Ribonuclease HII"/>
    <property type="match status" value="1"/>
</dbReference>
<dbReference type="NCBIfam" id="NF000594">
    <property type="entry name" value="PRK00015.1-1"/>
    <property type="match status" value="1"/>
</dbReference>
<evidence type="ECO:0000256" key="14">
    <source>
        <dbReference type="HAMAP-Rule" id="MF_00052"/>
    </source>
</evidence>
<keyword evidence="11 14" id="KW-0255">Endonuclease</keyword>
<evidence type="ECO:0000256" key="9">
    <source>
        <dbReference type="ARBA" id="ARBA00022722"/>
    </source>
</evidence>
<evidence type="ECO:0000256" key="15">
    <source>
        <dbReference type="PROSITE-ProRule" id="PRU01319"/>
    </source>
</evidence>
<dbReference type="AlphaFoldDB" id="A0A840PZ10"/>
<comment type="subcellular location">
    <subcellularLocation>
        <location evidence="4 14">Cytoplasm</location>
    </subcellularLocation>
</comment>
<evidence type="ECO:0000256" key="13">
    <source>
        <dbReference type="ARBA" id="ARBA00023211"/>
    </source>
</evidence>
<evidence type="ECO:0000256" key="7">
    <source>
        <dbReference type="ARBA" id="ARBA00019179"/>
    </source>
</evidence>
<dbReference type="SUPFAM" id="SSF53098">
    <property type="entry name" value="Ribonuclease H-like"/>
    <property type="match status" value="1"/>
</dbReference>
<dbReference type="GO" id="GO:0032299">
    <property type="term" value="C:ribonuclease H2 complex"/>
    <property type="evidence" value="ECO:0007669"/>
    <property type="project" value="TreeGrafter"/>
</dbReference>
<keyword evidence="19" id="KW-1185">Reference proteome</keyword>
<keyword evidence="12 14" id="KW-0378">Hydrolase</keyword>
<dbReference type="PROSITE" id="PS51975">
    <property type="entry name" value="RNASE_H_2"/>
    <property type="match status" value="1"/>
</dbReference>
<evidence type="ECO:0000259" key="17">
    <source>
        <dbReference type="PROSITE" id="PS51975"/>
    </source>
</evidence>
<evidence type="ECO:0000313" key="19">
    <source>
        <dbReference type="Proteomes" id="UP000557217"/>
    </source>
</evidence>
<organism evidence="18 19">
    <name type="scientific">Ureibacillus thermosphaericus</name>
    <dbReference type="NCBI Taxonomy" id="51173"/>
    <lineage>
        <taxon>Bacteria</taxon>
        <taxon>Bacillati</taxon>
        <taxon>Bacillota</taxon>
        <taxon>Bacilli</taxon>
        <taxon>Bacillales</taxon>
        <taxon>Caryophanaceae</taxon>
        <taxon>Ureibacillus</taxon>
    </lineage>
</organism>
<feature type="binding site" evidence="14 15">
    <location>
        <position position="168"/>
    </location>
    <ligand>
        <name>a divalent metal cation</name>
        <dbReference type="ChEBI" id="CHEBI:60240"/>
    </ligand>
</feature>
<evidence type="ECO:0000256" key="4">
    <source>
        <dbReference type="ARBA" id="ARBA00004496"/>
    </source>
</evidence>
<keyword evidence="8 14" id="KW-0963">Cytoplasm</keyword>
<proteinExistence type="inferred from homology"/>
<dbReference type="Proteomes" id="UP000557217">
    <property type="component" value="Unassembled WGS sequence"/>
</dbReference>
<dbReference type="GO" id="GO:0005737">
    <property type="term" value="C:cytoplasm"/>
    <property type="evidence" value="ECO:0007669"/>
    <property type="project" value="UniProtKB-SubCell"/>
</dbReference>
<keyword evidence="9 14" id="KW-0540">Nuclease</keyword>
<accession>A0A840PZ10</accession>
<evidence type="ECO:0000256" key="3">
    <source>
        <dbReference type="ARBA" id="ARBA00004065"/>
    </source>
</evidence>
<evidence type="ECO:0000256" key="5">
    <source>
        <dbReference type="ARBA" id="ARBA00007383"/>
    </source>
</evidence>
<evidence type="ECO:0000313" key="18">
    <source>
        <dbReference type="EMBL" id="MBB5149882.1"/>
    </source>
</evidence>
<dbReference type="InterPro" id="IPR022898">
    <property type="entry name" value="RNase_HII"/>
</dbReference>
<dbReference type="RefSeq" id="WP_016837434.1">
    <property type="nucleotide sequence ID" value="NZ_JAAXPW010000004.1"/>
</dbReference>
<sequence length="259" mass="29504">MKTIKEITEALKSASTYEPWMKELEYDERAGVKKAFLQFKKRLENQEKMLEQFRQKQAFDASFLPFEDAYLAGIDEAGRGPLAGPVVTCAVILPKDCPELVGVNDSKQLSKKKRAEFAELIKKHALDYSIHFQSAEIIDEMNILEATKQSMKMCVESLKIRPDFCIVDAVTVPIDIPQKNIIKGDAKSLAIGAASILAKHERDLYMEKLHKEYPQYGFDQHAGYGTKQHLEAIEQFGPTIHHRKSFEPIKTMLEKKVMI</sequence>
<dbReference type="HAMAP" id="MF_00052_B">
    <property type="entry name" value="RNase_HII_B"/>
    <property type="match status" value="1"/>
</dbReference>
<gene>
    <name evidence="14" type="primary">rnhB</name>
    <name evidence="18" type="ORF">HNR36_002281</name>
</gene>
<comment type="function">
    <text evidence="3 14 16">Endonuclease that specifically degrades the RNA of RNA-DNA hybrids.</text>
</comment>
<feature type="binding site" evidence="14 15">
    <location>
        <position position="76"/>
    </location>
    <ligand>
        <name>a divalent metal cation</name>
        <dbReference type="ChEBI" id="CHEBI:60240"/>
    </ligand>
</feature>
<dbReference type="InterPro" id="IPR012337">
    <property type="entry name" value="RNaseH-like_sf"/>
</dbReference>
<evidence type="ECO:0000256" key="2">
    <source>
        <dbReference type="ARBA" id="ARBA00001946"/>
    </source>
</evidence>
<feature type="binding site" evidence="14 15">
    <location>
        <position position="75"/>
    </location>
    <ligand>
        <name>a divalent metal cation</name>
        <dbReference type="ChEBI" id="CHEBI:60240"/>
    </ligand>
</feature>